<comment type="caution">
    <text evidence="3">The sequence shown here is derived from an EMBL/GenBank/DDBJ whole genome shotgun (WGS) entry which is preliminary data.</text>
</comment>
<gene>
    <name evidence="3" type="ORF">tloyanaT_08620</name>
</gene>
<dbReference type="RefSeq" id="WP_284296201.1">
    <property type="nucleotide sequence ID" value="NZ_BSSV01000001.1"/>
</dbReference>
<evidence type="ECO:0000313" key="4">
    <source>
        <dbReference type="Proteomes" id="UP001157134"/>
    </source>
</evidence>
<organism evidence="3 4">
    <name type="scientific">Thalassotalea loyana</name>
    <dbReference type="NCBI Taxonomy" id="280483"/>
    <lineage>
        <taxon>Bacteria</taxon>
        <taxon>Pseudomonadati</taxon>
        <taxon>Pseudomonadota</taxon>
        <taxon>Gammaproteobacteria</taxon>
        <taxon>Alteromonadales</taxon>
        <taxon>Colwelliaceae</taxon>
        <taxon>Thalassotalea</taxon>
    </lineage>
</organism>
<dbReference type="EMBL" id="BSSV01000001">
    <property type="protein sequence ID" value="GLX84610.1"/>
    <property type="molecule type" value="Genomic_DNA"/>
</dbReference>
<name>A0ABQ6HCZ2_9GAMM</name>
<protein>
    <submittedName>
        <fullName evidence="3">Amidohydrolase</fullName>
    </submittedName>
</protein>
<dbReference type="SUPFAM" id="SSF51556">
    <property type="entry name" value="Metallo-dependent hydrolases"/>
    <property type="match status" value="1"/>
</dbReference>
<dbReference type="PANTHER" id="PTHR43569:SF2">
    <property type="entry name" value="AMIDOHYDROLASE-RELATED DOMAIN-CONTAINING PROTEIN"/>
    <property type="match status" value="1"/>
</dbReference>
<dbReference type="InterPro" id="IPR006680">
    <property type="entry name" value="Amidohydro-rel"/>
</dbReference>
<dbReference type="Pfam" id="PF04909">
    <property type="entry name" value="Amidohydro_2"/>
    <property type="match status" value="1"/>
</dbReference>
<dbReference type="Gene3D" id="3.20.20.140">
    <property type="entry name" value="Metal-dependent hydrolases"/>
    <property type="match status" value="1"/>
</dbReference>
<dbReference type="InterPro" id="IPR052350">
    <property type="entry name" value="Metallo-dep_Lactonases"/>
</dbReference>
<evidence type="ECO:0000256" key="1">
    <source>
        <dbReference type="ARBA" id="ARBA00038310"/>
    </source>
</evidence>
<keyword evidence="4" id="KW-1185">Reference proteome</keyword>
<sequence>MKIIDPHIHLFNIELGDYHWLKQANPPFWPDKSVISRSFDETNLTSHSSLDIAGFVHIEAGFDNKEPWRELAYLEEHNKLSFKAIAFVDIAKSQTEFISDITQLKTYPCLMGVRYILEDIDADFLYQEHVKQNLRELAKQNLVFEAQFAMEHTQVVDSLIDILEQDPHFTIVINHHGFCPSDANRYDMWLNNIKRLSAFKNVYIKCSGQEMLNANNRDIDFVRFENIINTCIEVFSRDRVMLASNFPLITLSLPYHEYWQMLHNLFASDKTLWQRLSYQNARHVYQIT</sequence>
<reference evidence="3 4" key="1">
    <citation type="submission" date="2023-03" db="EMBL/GenBank/DDBJ databases">
        <title>Thalassotalea loyana LMG 22536T draft genome sequence.</title>
        <authorList>
            <person name="Sawabe T."/>
        </authorList>
    </citation>
    <scope>NUCLEOTIDE SEQUENCE [LARGE SCALE GENOMIC DNA]</scope>
    <source>
        <strain evidence="3 4">LMG 22536</strain>
    </source>
</reference>
<proteinExistence type="inferred from homology"/>
<evidence type="ECO:0000313" key="3">
    <source>
        <dbReference type="EMBL" id="GLX84610.1"/>
    </source>
</evidence>
<accession>A0ABQ6HCZ2</accession>
<dbReference type="PANTHER" id="PTHR43569">
    <property type="entry name" value="AMIDOHYDROLASE"/>
    <property type="match status" value="1"/>
</dbReference>
<dbReference type="Proteomes" id="UP001157134">
    <property type="component" value="Unassembled WGS sequence"/>
</dbReference>
<comment type="similarity">
    <text evidence="1">Belongs to the metallo-dependent hydrolases superfamily.</text>
</comment>
<feature type="domain" description="Amidohydrolase-related" evidence="2">
    <location>
        <begin position="4"/>
        <end position="286"/>
    </location>
</feature>
<evidence type="ECO:0000259" key="2">
    <source>
        <dbReference type="Pfam" id="PF04909"/>
    </source>
</evidence>
<dbReference type="InterPro" id="IPR032466">
    <property type="entry name" value="Metal_Hydrolase"/>
</dbReference>